<evidence type="ECO:0000313" key="2">
    <source>
        <dbReference type="Proteomes" id="UP000076510"/>
    </source>
</evidence>
<dbReference type="OrthoDB" id="9792518at2"/>
<name>A0A0J5Y8H6_9BACI</name>
<gene>
    <name evidence="1" type="ORF">AV649_15510</name>
</gene>
<dbReference type="AlphaFoldDB" id="A0A0J5Y8H6"/>
<evidence type="ECO:0000313" key="1">
    <source>
        <dbReference type="EMBL" id="KZE50790.1"/>
    </source>
</evidence>
<dbReference type="InterPro" id="IPR056238">
    <property type="entry name" value="YunG-like"/>
</dbReference>
<dbReference type="PATRIC" id="fig|189381.11.peg.350"/>
<proteinExistence type="predicted"/>
<evidence type="ECO:0008006" key="3">
    <source>
        <dbReference type="Google" id="ProtNLM"/>
    </source>
</evidence>
<dbReference type="Proteomes" id="UP000076510">
    <property type="component" value="Unassembled WGS sequence"/>
</dbReference>
<dbReference type="Pfam" id="PF24585">
    <property type="entry name" value="YunG"/>
    <property type="match status" value="1"/>
</dbReference>
<dbReference type="RefSeq" id="WP_048005251.1">
    <property type="nucleotide sequence ID" value="NZ_CP085398.1"/>
</dbReference>
<organism evidence="1 2">
    <name type="scientific">Rossellomorea marisflavi</name>
    <dbReference type="NCBI Taxonomy" id="189381"/>
    <lineage>
        <taxon>Bacteria</taxon>
        <taxon>Bacillati</taxon>
        <taxon>Bacillota</taxon>
        <taxon>Bacilli</taxon>
        <taxon>Bacillales</taxon>
        <taxon>Bacillaceae</taxon>
        <taxon>Rossellomorea</taxon>
    </lineage>
</organism>
<accession>A0A0J5Y8H6</accession>
<protein>
    <recommendedName>
        <fullName evidence="3">YunG</fullName>
    </recommendedName>
</protein>
<comment type="caution">
    <text evidence="1">The sequence shown here is derived from an EMBL/GenBank/DDBJ whole genome shotgun (WGS) entry which is preliminary data.</text>
</comment>
<sequence>MEIKTIENALRIAWSIKSSSKWVEENPARGQCGVTALVIHDHLGGEIAKTPIEGSWHFYNMIDGVRQDFTVSQFDCIPDYEDRRSSRDEAYADTNEEQYIYLKKAFQLEISR</sequence>
<dbReference type="EMBL" id="LQQY01000009">
    <property type="protein sequence ID" value="KZE50790.1"/>
    <property type="molecule type" value="Genomic_DNA"/>
</dbReference>
<reference evidence="2" key="1">
    <citation type="submission" date="2016-01" db="EMBL/GenBank/DDBJ databases">
        <title>Whole genome sequencing of Bhargavaea cecembensis T14.</title>
        <authorList>
            <person name="Hong K.W."/>
        </authorList>
    </citation>
    <scope>NUCLEOTIDE SEQUENCE [LARGE SCALE GENOMIC DNA]</scope>
    <source>
        <strain evidence="2">M19</strain>
    </source>
</reference>